<evidence type="ECO:0000313" key="3">
    <source>
        <dbReference type="EMBL" id="GAC48055.1"/>
    </source>
</evidence>
<feature type="compositionally biased region" description="Basic and acidic residues" evidence="1">
    <location>
        <begin position="161"/>
        <end position="174"/>
    </location>
</feature>
<evidence type="ECO:0000256" key="1">
    <source>
        <dbReference type="SAM" id="MobiDB-lite"/>
    </source>
</evidence>
<feature type="transmembrane region" description="Helical" evidence="2">
    <location>
        <begin position="136"/>
        <end position="158"/>
    </location>
</feature>
<sequence>MNPTTRSRRVPDLRFRWMRRYDFSWVELIFCAAVLSGGLVTLLTPSRVARVVELSGPAADNPTAALILTVAIVGVLVHHWSTIWGPVRVGRATARWVLSGPDDRTRPLARRLVTVGAAMVACCAATSAILATLHPASIAAVLSAGAAVGLPALGAAYARQLREDRRRSPRERGLSPKHLHRNSFAPHDGYADALQLAASMLDTTWLTDNRVARWQRRHMVAPRRRLPASWFGAAVELDRRRLLRHPDACVRWLICTATIACVPQLVTLHQGATLVVAMLVYSAGNSLTGGLRSVAGTPALRRSFGPADRPIMVAHMAIPSVGVIVSCGVAVAAWQLPLASAALLLCGILFAVYRRATRPPLPYDSPAISEPLVTGAVIQPQLLTSMMRGPIAVLATAAAVGLL</sequence>
<comment type="caution">
    <text evidence="3">The sequence shown here is derived from an EMBL/GenBank/DDBJ whole genome shotgun (WGS) entry which is preliminary data.</text>
</comment>
<evidence type="ECO:0000313" key="4">
    <source>
        <dbReference type="Proteomes" id="UP000010988"/>
    </source>
</evidence>
<dbReference type="Pfam" id="PF19814">
    <property type="entry name" value="DUF6297"/>
    <property type="match status" value="2"/>
</dbReference>
<accession>L7KGR1</accession>
<feature type="transmembrane region" description="Helical" evidence="2">
    <location>
        <begin position="337"/>
        <end position="353"/>
    </location>
</feature>
<feature type="transmembrane region" description="Helical" evidence="2">
    <location>
        <begin position="249"/>
        <end position="266"/>
    </location>
</feature>
<reference evidence="3 4" key="1">
    <citation type="submission" date="2012-12" db="EMBL/GenBank/DDBJ databases">
        <title>Whole genome shotgun sequence of Gordonia aichiensis NBRC 108223.</title>
        <authorList>
            <person name="Isaki-Nakamura S."/>
            <person name="Hosoyama A."/>
            <person name="Tsuchikane K."/>
            <person name="Ando Y."/>
            <person name="Baba S."/>
            <person name="Ohji S."/>
            <person name="Hamada M."/>
            <person name="Tamura T."/>
            <person name="Yamazoe A."/>
            <person name="Yamazaki S."/>
            <person name="Fujita N."/>
        </authorList>
    </citation>
    <scope>NUCLEOTIDE SEQUENCE [LARGE SCALE GENOMIC DNA]</scope>
    <source>
        <strain evidence="3 4">NBRC 108223</strain>
    </source>
</reference>
<feature type="transmembrane region" description="Helical" evidence="2">
    <location>
        <begin position="108"/>
        <end position="130"/>
    </location>
</feature>
<keyword evidence="2" id="KW-0812">Transmembrane</keyword>
<dbReference type="STRING" id="1220583.GOACH_04_04530"/>
<organism evidence="3 4">
    <name type="scientific">Gordonia aichiensis NBRC 108223</name>
    <dbReference type="NCBI Taxonomy" id="1220583"/>
    <lineage>
        <taxon>Bacteria</taxon>
        <taxon>Bacillati</taxon>
        <taxon>Actinomycetota</taxon>
        <taxon>Actinomycetes</taxon>
        <taxon>Mycobacteriales</taxon>
        <taxon>Gordoniaceae</taxon>
        <taxon>Gordonia</taxon>
    </lineage>
</organism>
<evidence type="ECO:0000256" key="2">
    <source>
        <dbReference type="SAM" id="Phobius"/>
    </source>
</evidence>
<dbReference type="InterPro" id="IPR046264">
    <property type="entry name" value="DUF6297"/>
</dbReference>
<dbReference type="AlphaFoldDB" id="L7KGR1"/>
<dbReference type="OrthoDB" id="4375859at2"/>
<keyword evidence="4" id="KW-1185">Reference proteome</keyword>
<dbReference type="Proteomes" id="UP000010988">
    <property type="component" value="Unassembled WGS sequence"/>
</dbReference>
<proteinExistence type="predicted"/>
<feature type="transmembrane region" description="Helical" evidence="2">
    <location>
        <begin position="21"/>
        <end position="44"/>
    </location>
</feature>
<protein>
    <submittedName>
        <fullName evidence="3">Uncharacterized protein</fullName>
    </submittedName>
</protein>
<feature type="region of interest" description="Disordered" evidence="1">
    <location>
        <begin position="161"/>
        <end position="183"/>
    </location>
</feature>
<keyword evidence="2" id="KW-0472">Membrane</keyword>
<feature type="transmembrane region" description="Helical" evidence="2">
    <location>
        <begin position="64"/>
        <end position="87"/>
    </location>
</feature>
<dbReference type="EMBL" id="BANR01000004">
    <property type="protein sequence ID" value="GAC48055.1"/>
    <property type="molecule type" value="Genomic_DNA"/>
</dbReference>
<gene>
    <name evidence="3" type="ORF">GOACH_04_04530</name>
</gene>
<dbReference type="RefSeq" id="WP_005172548.1">
    <property type="nucleotide sequence ID" value="NZ_BANR01000004.1"/>
</dbReference>
<dbReference type="eggNOG" id="ENOG5030CH0">
    <property type="taxonomic scope" value="Bacteria"/>
</dbReference>
<keyword evidence="2" id="KW-1133">Transmembrane helix</keyword>
<name>L7KGR1_9ACTN</name>